<feature type="signal peptide" evidence="2">
    <location>
        <begin position="1"/>
        <end position="33"/>
    </location>
</feature>
<evidence type="ECO:0000313" key="3">
    <source>
        <dbReference type="EMBL" id="MAA14183.1"/>
    </source>
</evidence>
<accession>A0A224YIZ8</accession>
<reference evidence="3" key="1">
    <citation type="journal article" date="2017" name="Parasit. Vectors">
        <title>Sialotranscriptomics of Rhipicephalus zambeziensis reveals intricate expression profiles of secretory proteins and suggests tight temporal transcriptional regulation during blood-feeding.</title>
        <authorList>
            <person name="de Castro M.H."/>
            <person name="de Klerk D."/>
            <person name="Pienaar R."/>
            <person name="Rees D.J.G."/>
            <person name="Mans B.J."/>
        </authorList>
    </citation>
    <scope>NUCLEOTIDE SEQUENCE</scope>
    <source>
        <tissue evidence="3">Salivary glands</tissue>
    </source>
</reference>
<feature type="region of interest" description="Disordered" evidence="1">
    <location>
        <begin position="76"/>
        <end position="103"/>
    </location>
</feature>
<dbReference type="EMBL" id="GFPF01003037">
    <property type="protein sequence ID" value="MAA14183.1"/>
    <property type="molecule type" value="Transcribed_RNA"/>
</dbReference>
<name>A0A224YIZ8_9ACAR</name>
<proteinExistence type="predicted"/>
<feature type="chain" id="PRO_5013098646" evidence="2">
    <location>
        <begin position="34"/>
        <end position="103"/>
    </location>
</feature>
<evidence type="ECO:0000256" key="2">
    <source>
        <dbReference type="SAM" id="SignalP"/>
    </source>
</evidence>
<organism evidence="3">
    <name type="scientific">Rhipicephalus zambeziensis</name>
    <dbReference type="NCBI Taxonomy" id="60191"/>
    <lineage>
        <taxon>Eukaryota</taxon>
        <taxon>Metazoa</taxon>
        <taxon>Ecdysozoa</taxon>
        <taxon>Arthropoda</taxon>
        <taxon>Chelicerata</taxon>
        <taxon>Arachnida</taxon>
        <taxon>Acari</taxon>
        <taxon>Parasitiformes</taxon>
        <taxon>Ixodida</taxon>
        <taxon>Ixodoidea</taxon>
        <taxon>Ixodidae</taxon>
        <taxon>Rhipicephalinae</taxon>
        <taxon>Rhipicephalus</taxon>
        <taxon>Rhipicephalus</taxon>
    </lineage>
</organism>
<feature type="compositionally biased region" description="Basic and acidic residues" evidence="1">
    <location>
        <begin position="94"/>
        <end position="103"/>
    </location>
</feature>
<dbReference type="AlphaFoldDB" id="A0A224YIZ8"/>
<evidence type="ECO:0000256" key="1">
    <source>
        <dbReference type="SAM" id="MobiDB-lite"/>
    </source>
</evidence>
<keyword evidence="2" id="KW-0732">Signal</keyword>
<sequence>MAKGAAAEGITRAQVAVLLAFLTFQRWQLAAVALEVVARRTPMRAGTAACDAGSAGVRAAAASACLYHAQRSLDDEQGPLGADGGTRTFGSRLLRHDARHRET</sequence>
<protein>
    <submittedName>
        <fullName evidence="3">Uncharacterized protein</fullName>
    </submittedName>
</protein>